<reference evidence="3" key="1">
    <citation type="journal article" date="2020" name="mSystems">
        <title>Genome- and Community-Level Interaction Insights into Carbon Utilization and Element Cycling Functions of Hydrothermarchaeota in Hydrothermal Sediment.</title>
        <authorList>
            <person name="Zhou Z."/>
            <person name="Liu Y."/>
            <person name="Xu W."/>
            <person name="Pan J."/>
            <person name="Luo Z.H."/>
            <person name="Li M."/>
        </authorList>
    </citation>
    <scope>NUCLEOTIDE SEQUENCE [LARGE SCALE GENOMIC DNA]</scope>
    <source>
        <strain evidence="3">SpSt-456</strain>
    </source>
</reference>
<comment type="caution">
    <text evidence="3">The sequence shown here is derived from an EMBL/GenBank/DDBJ whole genome shotgun (WGS) entry which is preliminary data.</text>
</comment>
<proteinExistence type="predicted"/>
<dbReference type="InterPro" id="IPR051829">
    <property type="entry name" value="Multiheme_Cytochr_ET"/>
</dbReference>
<name>A0A832EKH1_9BACT</name>
<dbReference type="EMBL" id="DSTK01000039">
    <property type="protein sequence ID" value="HFK98395.1"/>
    <property type="molecule type" value="Genomic_DNA"/>
</dbReference>
<dbReference type="Gene3D" id="1.10.780.10">
    <property type="entry name" value="Hydroxylamine Oxidoreductase, Chain A, domain 1"/>
    <property type="match status" value="1"/>
</dbReference>
<feature type="domain" description="Cytochrome c-552/4" evidence="2">
    <location>
        <begin position="134"/>
        <end position="213"/>
    </location>
</feature>
<evidence type="ECO:0000256" key="1">
    <source>
        <dbReference type="ARBA" id="ARBA00022729"/>
    </source>
</evidence>
<dbReference type="SUPFAM" id="SSF48695">
    <property type="entry name" value="Multiheme cytochromes"/>
    <property type="match status" value="1"/>
</dbReference>
<accession>A0A832EKH1</accession>
<dbReference type="Gene3D" id="1.20.850.10">
    <property type="entry name" value="Hydroxylamine Oxidoreductase, Chain A, domain 2"/>
    <property type="match status" value="1"/>
</dbReference>
<dbReference type="InterPro" id="IPR036280">
    <property type="entry name" value="Multihaem_cyt_sf"/>
</dbReference>
<keyword evidence="1" id="KW-0732">Signal</keyword>
<dbReference type="PANTHER" id="PTHR35038">
    <property type="entry name" value="DISSIMILATORY SULFITE REDUCTASE SIRA"/>
    <property type="match status" value="1"/>
</dbReference>
<evidence type="ECO:0000313" key="3">
    <source>
        <dbReference type="EMBL" id="HFK98395.1"/>
    </source>
</evidence>
<evidence type="ECO:0000259" key="2">
    <source>
        <dbReference type="Pfam" id="PF13435"/>
    </source>
</evidence>
<dbReference type="Pfam" id="PF13435">
    <property type="entry name" value="Cytochrome_C554"/>
    <property type="match status" value="1"/>
</dbReference>
<sequence length="511" mass="56746">MWLWDNEGGEAVERRRPLFLRLGLALCLLWNAVPIAGAAAPHSADTQECLACHVQATPGIVSDWQRSRHAQVTPAEAMAVEPLSRKVSSPNVPEGLKGHSVGCAECHTVRAEAHQDTVEHNGYRMYVVVSPEDCRTCHQEEATQYRKNLMAHAHDNLMKNPLYRQLVDAVNGLQTFDGGVLQASAPMAHTNDDSCLSCHGTDVRVQGTVSRETDFGTMDFAVLSGWPNAGVGRLNPDGSHGSCASCHVRHGFSMEVARKPETCSQCHKGPDVPAYKVYGVSKHGNLYGSLKDKWNFTNVPWVMGKDANAPTCAVCHVSLVVDENKKVLAKRTHAMNDRLPWRIFGLVYAHPHPRDPETHKIVNADGLALPTRLDGSWAAEALIDKVEQDARRKTMQAVCLDCHGTAWVDGHWERFEKTIEETNRMTGTATAVMVRAWKEKRAMGPPDNPFDEALEKRWVEQWLFFANSIRFSSAMMGADYSVFDNGRWSQSKGLREMEQLYRSLSPGQGGR</sequence>
<dbReference type="Pfam" id="PF13447">
    <property type="entry name" value="Multi-haem_cyto"/>
    <property type="match status" value="1"/>
</dbReference>
<dbReference type="AlphaFoldDB" id="A0A832EKH1"/>
<gene>
    <name evidence="3" type="ORF">ENS06_13870</name>
</gene>
<organism evidence="3">
    <name type="scientific">Desulfacinum infernum</name>
    <dbReference type="NCBI Taxonomy" id="35837"/>
    <lineage>
        <taxon>Bacteria</taxon>
        <taxon>Pseudomonadati</taxon>
        <taxon>Thermodesulfobacteriota</taxon>
        <taxon>Syntrophobacteria</taxon>
        <taxon>Syntrophobacterales</taxon>
        <taxon>Syntrophobacteraceae</taxon>
        <taxon>Desulfacinum</taxon>
    </lineage>
</organism>
<dbReference type="InterPro" id="IPR023155">
    <property type="entry name" value="Cyt_c-552/4"/>
</dbReference>
<protein>
    <submittedName>
        <fullName evidence="3">Hydroxylamine oxidase</fullName>
    </submittedName>
</protein>